<evidence type="ECO:0000256" key="9">
    <source>
        <dbReference type="RuleBase" id="RU362097"/>
    </source>
</evidence>
<reference evidence="11" key="1">
    <citation type="journal article" date="2020" name="MBio">
        <title>Horizontal gene transfer to a defensive symbiont with a reduced genome amongst a multipartite beetle microbiome.</title>
        <authorList>
            <person name="Waterworth S.C."/>
            <person name="Florez L.V."/>
            <person name="Rees E.R."/>
            <person name="Hertweck C."/>
            <person name="Kaltenpoth M."/>
            <person name="Kwan J.C."/>
        </authorList>
    </citation>
    <scope>NUCLEOTIDE SEQUENCE [LARGE SCALE GENOMIC DNA]</scope>
</reference>
<dbReference type="PANTHER" id="PTHR30203:SF20">
    <property type="entry name" value="MULTIDRUG RESISTANCE OUTER MEMBRANE PROTEIN MDTP-RELATED"/>
    <property type="match status" value="1"/>
</dbReference>
<organism evidence="10 11">
    <name type="scientific">Burkholderia lata (strain ATCC 17760 / DSM 23089 / LMG 22485 / NCIMB 9086 / R18194 / 383)</name>
    <dbReference type="NCBI Taxonomy" id="482957"/>
    <lineage>
        <taxon>Bacteria</taxon>
        <taxon>Pseudomonadati</taxon>
        <taxon>Pseudomonadota</taxon>
        <taxon>Betaproteobacteria</taxon>
        <taxon>Burkholderiales</taxon>
        <taxon>Burkholderiaceae</taxon>
        <taxon>Burkholderia</taxon>
        <taxon>Burkholderia cepacia complex</taxon>
    </lineage>
</organism>
<dbReference type="GO" id="GO:0005886">
    <property type="term" value="C:plasma membrane"/>
    <property type="evidence" value="ECO:0007669"/>
    <property type="project" value="UniProtKB-SubCell"/>
</dbReference>
<gene>
    <name evidence="10" type="primary">oprJ_1</name>
    <name evidence="10" type="ORF">GAK33_04925</name>
</gene>
<evidence type="ECO:0000313" key="11">
    <source>
        <dbReference type="Proteomes" id="UP000467522"/>
    </source>
</evidence>
<keyword evidence="8 9" id="KW-0449">Lipoprotein</keyword>
<evidence type="ECO:0000256" key="2">
    <source>
        <dbReference type="ARBA" id="ARBA00007613"/>
    </source>
</evidence>
<keyword evidence="7 9" id="KW-0564">Palmitate</keyword>
<evidence type="ECO:0000256" key="6">
    <source>
        <dbReference type="ARBA" id="ARBA00023136"/>
    </source>
</evidence>
<keyword evidence="5" id="KW-0732">Signal</keyword>
<name>A0A833UZM0_BURL3</name>
<dbReference type="AlphaFoldDB" id="A0A833UZM0"/>
<dbReference type="InterPro" id="IPR010131">
    <property type="entry name" value="MdtP/NodT-like"/>
</dbReference>
<evidence type="ECO:0000256" key="4">
    <source>
        <dbReference type="ARBA" id="ARBA00022692"/>
    </source>
</evidence>
<dbReference type="PANTHER" id="PTHR30203">
    <property type="entry name" value="OUTER MEMBRANE CATION EFFLUX PROTEIN"/>
    <property type="match status" value="1"/>
</dbReference>
<accession>A0A833UZM0</accession>
<protein>
    <submittedName>
        <fullName evidence="10">Outer membrane protein OprJ</fullName>
    </submittedName>
</protein>
<evidence type="ECO:0000256" key="7">
    <source>
        <dbReference type="ARBA" id="ARBA00023139"/>
    </source>
</evidence>
<evidence type="ECO:0000256" key="5">
    <source>
        <dbReference type="ARBA" id="ARBA00022729"/>
    </source>
</evidence>
<dbReference type="Proteomes" id="UP000467522">
    <property type="component" value="Unassembled WGS sequence"/>
</dbReference>
<comment type="subcellular location">
    <subcellularLocation>
        <location evidence="9">Cell membrane</location>
        <topology evidence="9">Lipid-anchor</topology>
    </subcellularLocation>
    <subcellularLocation>
        <location evidence="1">Membrane</location>
    </subcellularLocation>
</comment>
<comment type="similarity">
    <text evidence="2 9">Belongs to the outer membrane factor (OMF) (TC 1.B.17) family.</text>
</comment>
<dbReference type="InterPro" id="IPR003423">
    <property type="entry name" value="OMP_efflux"/>
</dbReference>
<dbReference type="Gene3D" id="2.20.200.10">
    <property type="entry name" value="Outer membrane efflux proteins (OEP)"/>
    <property type="match status" value="1"/>
</dbReference>
<evidence type="ECO:0000256" key="8">
    <source>
        <dbReference type="ARBA" id="ARBA00023288"/>
    </source>
</evidence>
<dbReference type="GO" id="GO:0015562">
    <property type="term" value="F:efflux transmembrane transporter activity"/>
    <property type="evidence" value="ECO:0007669"/>
    <property type="project" value="InterPro"/>
</dbReference>
<dbReference type="RefSeq" id="WP_278648877.1">
    <property type="nucleotide sequence ID" value="NZ_WNDV01000017.1"/>
</dbReference>
<sequence>MLAGCASGNDVQPSLAAYDPASLDAGHAIAAAAQSAATNAAAPKWWAVFGDAQLDALMDAAERDAPSIQMAQARLRAASAAGAASAANLLPTIDGSASASIDRFPGHYTYSARYADNTGSDGAIGADLRYHLDFWGKWRKAAEAAQFRRDAAGFEAADAKLVLQTSLAAAWLKLDAAYRERDVAVQGLARRDGVLHLLEVRRKSGLSTDINAAVAREAATQTRAEIARDDDRIARLRHEIAALLGKTPAFADTLARPSLRHAADPAPLSNVPATLLGYRPDVAARRSAVEAAAKEIGVAKAAFYPDVNLVAFAGFQSLGIGYLLRASSASASAGPAVTLPIFEGGRLRANLAGRVAEYDEAVGAYNATVVAALQQVADGIAAVKAARQRRQEALAAESHWAHVVELQRARQRSGLADANDLLATETAWLVSQRRTAEIDAEVSSAQISLVRALGGAWAPASSVISAQADHD</sequence>
<evidence type="ECO:0000313" key="10">
    <source>
        <dbReference type="EMBL" id="KAF1035327.1"/>
    </source>
</evidence>
<dbReference type="NCBIfam" id="TIGR01845">
    <property type="entry name" value="outer_NodT"/>
    <property type="match status" value="1"/>
</dbReference>
<keyword evidence="6 9" id="KW-0472">Membrane</keyword>
<evidence type="ECO:0000256" key="1">
    <source>
        <dbReference type="ARBA" id="ARBA00004370"/>
    </source>
</evidence>
<keyword evidence="4 9" id="KW-0812">Transmembrane</keyword>
<keyword evidence="3 9" id="KW-1134">Transmembrane beta strand</keyword>
<proteinExistence type="inferred from homology"/>
<dbReference type="EMBL" id="WNDV01000017">
    <property type="protein sequence ID" value="KAF1035327.1"/>
    <property type="molecule type" value="Genomic_DNA"/>
</dbReference>
<dbReference type="Pfam" id="PF02321">
    <property type="entry name" value="OEP"/>
    <property type="match status" value="2"/>
</dbReference>
<dbReference type="SUPFAM" id="SSF56954">
    <property type="entry name" value="Outer membrane efflux proteins (OEP)"/>
    <property type="match status" value="1"/>
</dbReference>
<evidence type="ECO:0000256" key="3">
    <source>
        <dbReference type="ARBA" id="ARBA00022452"/>
    </source>
</evidence>
<dbReference type="Gene3D" id="1.20.1600.10">
    <property type="entry name" value="Outer membrane efflux proteins (OEP)"/>
    <property type="match status" value="1"/>
</dbReference>
<comment type="caution">
    <text evidence="10">The sequence shown here is derived from an EMBL/GenBank/DDBJ whole genome shotgun (WGS) entry which is preliminary data.</text>
</comment>